<keyword evidence="2" id="KW-1185">Reference proteome</keyword>
<evidence type="ECO:0008006" key="3">
    <source>
        <dbReference type="Google" id="ProtNLM"/>
    </source>
</evidence>
<reference evidence="1 2" key="1">
    <citation type="journal article" date="2019" name="Sci. Rep.">
        <title>Orb-weaving spider Araneus ventricosus genome elucidates the spidroin gene catalogue.</title>
        <authorList>
            <person name="Kono N."/>
            <person name="Nakamura H."/>
            <person name="Ohtoshi R."/>
            <person name="Moran D.A.P."/>
            <person name="Shinohara A."/>
            <person name="Yoshida Y."/>
            <person name="Fujiwara M."/>
            <person name="Mori M."/>
            <person name="Tomita M."/>
            <person name="Arakawa K."/>
        </authorList>
    </citation>
    <scope>NUCLEOTIDE SEQUENCE [LARGE SCALE GENOMIC DNA]</scope>
</reference>
<comment type="caution">
    <text evidence="1">The sequence shown here is derived from an EMBL/GenBank/DDBJ whole genome shotgun (WGS) entry which is preliminary data.</text>
</comment>
<gene>
    <name evidence="1" type="ORF">AVEN_236110_1</name>
</gene>
<organism evidence="1 2">
    <name type="scientific">Araneus ventricosus</name>
    <name type="common">Orbweaver spider</name>
    <name type="synonym">Epeira ventricosa</name>
    <dbReference type="NCBI Taxonomy" id="182803"/>
    <lineage>
        <taxon>Eukaryota</taxon>
        <taxon>Metazoa</taxon>
        <taxon>Ecdysozoa</taxon>
        <taxon>Arthropoda</taxon>
        <taxon>Chelicerata</taxon>
        <taxon>Arachnida</taxon>
        <taxon>Araneae</taxon>
        <taxon>Araneomorphae</taxon>
        <taxon>Entelegynae</taxon>
        <taxon>Araneoidea</taxon>
        <taxon>Araneidae</taxon>
        <taxon>Araneus</taxon>
    </lineage>
</organism>
<evidence type="ECO:0000313" key="1">
    <source>
        <dbReference type="EMBL" id="GBN51160.1"/>
    </source>
</evidence>
<evidence type="ECO:0000313" key="2">
    <source>
        <dbReference type="Proteomes" id="UP000499080"/>
    </source>
</evidence>
<protein>
    <recommendedName>
        <fullName evidence="3">PiggyBac transposable element-derived protein domain-containing protein</fullName>
    </recommendedName>
</protein>
<proteinExistence type="predicted"/>
<dbReference type="AlphaFoldDB" id="A0A4Y2PKX6"/>
<accession>A0A4Y2PKX6</accession>
<sequence>MLRKFLNAQEALEFLCSLDDSGLDDKDNELVILPPDHNAMSDTENIDESSTRKIEETMGDDQCITQDTNVHYIRSLIWKRS</sequence>
<dbReference type="Proteomes" id="UP000499080">
    <property type="component" value="Unassembled WGS sequence"/>
</dbReference>
<name>A0A4Y2PKX6_ARAVE</name>
<dbReference type="EMBL" id="BGPR01011408">
    <property type="protein sequence ID" value="GBN51160.1"/>
    <property type="molecule type" value="Genomic_DNA"/>
</dbReference>